<evidence type="ECO:0000313" key="2">
    <source>
        <dbReference type="RefSeq" id="XP_042638908.1"/>
    </source>
</evidence>
<sequence>MSPEEGKLFMRGLNFNIDEQALEDHVSSFRPISKVVAVKDQETQRSRGFGFIIFTSPEYASDAMQSMNGESLNDLQTHVDHAGKSVRGTRGGNFSAHGRSCSYSRGGWDQGYGSNTYDSQPRGYKYGYGRSRDYSDRSQGGYDRYSGANYRDNYNN</sequence>
<evidence type="ECO:0000313" key="1">
    <source>
        <dbReference type="Proteomes" id="UP000694850"/>
    </source>
</evidence>
<protein>
    <submittedName>
        <fullName evidence="2">RNA-binding protein 3-like</fullName>
    </submittedName>
</protein>
<gene>
    <name evidence="2" type="primary">LOC103209978</name>
</gene>
<dbReference type="Proteomes" id="UP000694850">
    <property type="component" value="Unplaced"/>
</dbReference>
<proteinExistence type="predicted"/>
<name>A0AC54ZE97_ORYAF</name>
<accession>A0AC54ZE97</accession>
<dbReference type="RefSeq" id="XP_042638908.1">
    <property type="nucleotide sequence ID" value="XM_042782974.1"/>
</dbReference>
<organism evidence="1 2">
    <name type="scientific">Orycteropus afer afer</name>
    <dbReference type="NCBI Taxonomy" id="1230840"/>
    <lineage>
        <taxon>Eukaryota</taxon>
        <taxon>Metazoa</taxon>
        <taxon>Chordata</taxon>
        <taxon>Craniata</taxon>
        <taxon>Vertebrata</taxon>
        <taxon>Euteleostomi</taxon>
        <taxon>Mammalia</taxon>
        <taxon>Eutheria</taxon>
        <taxon>Afrotheria</taxon>
        <taxon>Tubulidentata</taxon>
        <taxon>Orycteropodidae</taxon>
        <taxon>Orycteropus</taxon>
    </lineage>
</organism>
<keyword evidence="1" id="KW-1185">Reference proteome</keyword>
<reference evidence="2" key="1">
    <citation type="submission" date="2025-08" db="UniProtKB">
        <authorList>
            <consortium name="RefSeq"/>
        </authorList>
    </citation>
    <scope>IDENTIFICATION</scope>
</reference>